<dbReference type="Gene3D" id="3.30.870.10">
    <property type="entry name" value="Endonuclease Chain A"/>
    <property type="match status" value="1"/>
</dbReference>
<reference evidence="6" key="1">
    <citation type="submission" date="2016-11" db="UniProtKB">
        <authorList>
            <consortium name="WormBaseParasite"/>
        </authorList>
    </citation>
    <scope>IDENTIFICATION</scope>
</reference>
<dbReference type="WBParaSite" id="maker-uti_cns_0004744-snap-gene-0.6-mRNA-1">
    <property type="protein sequence ID" value="maker-uti_cns_0004744-snap-gene-0.6-mRNA-1"/>
    <property type="gene ID" value="maker-uti_cns_0004744-snap-gene-0.6"/>
</dbReference>
<protein>
    <submittedName>
        <fullName evidence="6">Phospholipase D</fullName>
    </submittedName>
</protein>
<feature type="region of interest" description="Disordered" evidence="4">
    <location>
        <begin position="748"/>
        <end position="791"/>
    </location>
</feature>
<feature type="region of interest" description="Disordered" evidence="4">
    <location>
        <begin position="284"/>
        <end position="322"/>
    </location>
</feature>
<keyword evidence="2" id="KW-0677">Repeat</keyword>
<dbReference type="GO" id="GO:0009395">
    <property type="term" value="P:phospholipid catabolic process"/>
    <property type="evidence" value="ECO:0007669"/>
    <property type="project" value="TreeGrafter"/>
</dbReference>
<dbReference type="InterPro" id="IPR015679">
    <property type="entry name" value="PLipase_D_fam"/>
</dbReference>
<dbReference type="PANTHER" id="PTHR18896:SF76">
    <property type="entry name" value="PHOSPHOLIPASE"/>
    <property type="match status" value="1"/>
</dbReference>
<feature type="compositionally biased region" description="Basic and acidic residues" evidence="4">
    <location>
        <begin position="307"/>
        <end position="318"/>
    </location>
</feature>
<dbReference type="SUPFAM" id="SSF56024">
    <property type="entry name" value="Phospholipase D/nuclease"/>
    <property type="match status" value="1"/>
</dbReference>
<dbReference type="GO" id="GO:0004630">
    <property type="term" value="F:phospholipase D activity"/>
    <property type="evidence" value="ECO:0007669"/>
    <property type="project" value="UniProtKB-EC"/>
</dbReference>
<evidence type="ECO:0000313" key="6">
    <source>
        <dbReference type="WBParaSite" id="maker-uti_cns_0004744-snap-gene-0.6-mRNA-1"/>
    </source>
</evidence>
<keyword evidence="3" id="KW-0443">Lipid metabolism</keyword>
<feature type="compositionally biased region" description="Polar residues" evidence="4">
    <location>
        <begin position="752"/>
        <end position="775"/>
    </location>
</feature>
<evidence type="ECO:0000256" key="4">
    <source>
        <dbReference type="SAM" id="MobiDB-lite"/>
    </source>
</evidence>
<proteinExistence type="predicted"/>
<evidence type="ECO:0000313" key="5">
    <source>
        <dbReference type="Proteomes" id="UP000095280"/>
    </source>
</evidence>
<evidence type="ECO:0000256" key="2">
    <source>
        <dbReference type="ARBA" id="ARBA00022737"/>
    </source>
</evidence>
<dbReference type="PANTHER" id="PTHR18896">
    <property type="entry name" value="PHOSPHOLIPASE D"/>
    <property type="match status" value="1"/>
</dbReference>
<dbReference type="Proteomes" id="UP000095280">
    <property type="component" value="Unplaced"/>
</dbReference>
<feature type="compositionally biased region" description="Basic residues" evidence="4">
    <location>
        <begin position="284"/>
        <end position="294"/>
    </location>
</feature>
<keyword evidence="5" id="KW-1185">Reference proteome</keyword>
<sequence length="840" mass="92839">MFEAPVWLLNASDCLENDACFGAFAAARRRCQSLIGGPCTGRLGRFCLDRRCSRSEQRDSVERWMFVGDTYIGLLNMESNEIEEVMLFDAEFHVLTGKDSKQLGTCGMKLINNFCQLHVAFQREVDSRVLARAISLAMSGDPSWNWDDAPMASIVSTEAGGSSVLGEAPPTASNGFLFSRRLSLIRSTQNSLLSSASVGGGAGVRISKNDPVSDSAAMEEQALAAAFAVAAASTATGRNANNATVDHRSTELTAMMMAATGETTDGSENSFYAGQRHQQQLLRQQRRKRRKKQREARQSGASIIGRGQERSERQRQNELEQQQLQSDLDLEVPVHSFAPPRSATKAQWYVDAGSYFYAVADAIDMAQAEIFVCGSVLAPEVYLKRPDPDGRYQLGRLLIEKAKLRVQVFILLDNPNCLKDTNACLHVLDYFEGVPNVHIMLSPFDLDDASNEFFKPALGLMKAFLVMRRRLYNRCFGRFFPGIGATASGGSGSSKMGCRVEDLYYKHNEKCVVIDQKVALISGVDLTWGSWDTSQHVINDVPTNSTTAMNELGPQQYRGQEACVRTFWMNPATMCTVMTPPIMSCLDEDVTEDDRANAKPVRSEAAMMYLPESLRDLVVPKEKLGTDSDYDNFAHTQRAYMTKPYSVFTDANDPTLNPQYFEAVHLLDSRYRNAVRVAWTFQRKSVRMPDLRLFEAPGCLPDKIEEPAYASEIFPPSEDPLKRLAGASGDRNAEFLLFKERQGLVDKPGYETQKQQQSYKAITSTGSPVEAESNQPPKPAPPGSVSMRSGARTTCPVASGAMSCNNSNAESVSLDELAKYHVCVASCMVMQRDKSDAARQ</sequence>
<organism evidence="5 6">
    <name type="scientific">Macrostomum lignano</name>
    <dbReference type="NCBI Taxonomy" id="282301"/>
    <lineage>
        <taxon>Eukaryota</taxon>
        <taxon>Metazoa</taxon>
        <taxon>Spiralia</taxon>
        <taxon>Lophotrochozoa</taxon>
        <taxon>Platyhelminthes</taxon>
        <taxon>Rhabditophora</taxon>
        <taxon>Macrostomorpha</taxon>
        <taxon>Macrostomida</taxon>
        <taxon>Macrostomidae</taxon>
        <taxon>Macrostomum</taxon>
    </lineage>
</organism>
<comment type="catalytic activity">
    <reaction evidence="1">
        <text>a 1,2-diacyl-sn-glycero-3-phosphocholine + H2O = a 1,2-diacyl-sn-glycero-3-phosphate + choline + H(+)</text>
        <dbReference type="Rhea" id="RHEA:14445"/>
        <dbReference type="ChEBI" id="CHEBI:15354"/>
        <dbReference type="ChEBI" id="CHEBI:15377"/>
        <dbReference type="ChEBI" id="CHEBI:15378"/>
        <dbReference type="ChEBI" id="CHEBI:57643"/>
        <dbReference type="ChEBI" id="CHEBI:58608"/>
        <dbReference type="EC" id="3.1.4.4"/>
    </reaction>
</comment>
<name>A0A1I8H6Y5_9PLAT</name>
<accession>A0A1I8H6Y5</accession>
<evidence type="ECO:0000256" key="1">
    <source>
        <dbReference type="ARBA" id="ARBA00000798"/>
    </source>
</evidence>
<dbReference type="AlphaFoldDB" id="A0A1I8H6Y5"/>
<evidence type="ECO:0000256" key="3">
    <source>
        <dbReference type="ARBA" id="ARBA00023098"/>
    </source>
</evidence>